<evidence type="ECO:0000313" key="1">
    <source>
        <dbReference type="EMBL" id="KAF0683775.1"/>
    </source>
</evidence>
<dbReference type="Gene3D" id="3.30.420.10">
    <property type="entry name" value="Ribonuclease H-like superfamily/Ribonuclease H"/>
    <property type="match status" value="1"/>
</dbReference>
<gene>
    <name evidence="2" type="primary">Aste57867_24159</name>
    <name evidence="1" type="ORF">As57867_024085</name>
    <name evidence="2" type="ORF">ASTE57867_24159</name>
</gene>
<dbReference type="EMBL" id="VJMH01007366">
    <property type="protein sequence ID" value="KAF0683775.1"/>
    <property type="molecule type" value="Genomic_DNA"/>
</dbReference>
<dbReference type="Proteomes" id="UP000332933">
    <property type="component" value="Unassembled WGS sequence"/>
</dbReference>
<protein>
    <submittedName>
        <fullName evidence="2">Aste57867_24159 protein</fullName>
    </submittedName>
</protein>
<evidence type="ECO:0000313" key="3">
    <source>
        <dbReference type="Proteomes" id="UP000332933"/>
    </source>
</evidence>
<sequence>MEFDSMMDVIHLDEKWFYLTKTTRKFYLVPGEKEPDRKCKSKRAVARPRYVDDTGIWWGGKIGTWPFVNAVAAVRSSVNRPAGTIETKSVSVTKDVYPTFLLEVFLPAVVARWSETNRIIKLQHDNAPSHVKDDDSILLAAFEDYKSRGWSFSLNQQPPNSPDMNILGSFAATARPRELLTRWWPMSRPPTRTTRSNV</sequence>
<organism evidence="2 3">
    <name type="scientific">Aphanomyces stellatus</name>
    <dbReference type="NCBI Taxonomy" id="120398"/>
    <lineage>
        <taxon>Eukaryota</taxon>
        <taxon>Sar</taxon>
        <taxon>Stramenopiles</taxon>
        <taxon>Oomycota</taxon>
        <taxon>Saprolegniomycetes</taxon>
        <taxon>Saprolegniales</taxon>
        <taxon>Verrucalvaceae</taxon>
        <taxon>Aphanomyces</taxon>
    </lineage>
</organism>
<dbReference type="EMBL" id="CAADRA010007392">
    <property type="protein sequence ID" value="VFU00801.1"/>
    <property type="molecule type" value="Genomic_DNA"/>
</dbReference>
<dbReference type="OrthoDB" id="7600185at2759"/>
<proteinExistence type="predicted"/>
<evidence type="ECO:0000313" key="2">
    <source>
        <dbReference type="EMBL" id="VFU00801.1"/>
    </source>
</evidence>
<name>A0A485LQF4_9STRA</name>
<keyword evidence="3" id="KW-1185">Reference proteome</keyword>
<dbReference type="PANTHER" id="PTHR47169">
    <property type="entry name" value="OS01G0541250 PROTEIN"/>
    <property type="match status" value="1"/>
</dbReference>
<reference evidence="2 3" key="1">
    <citation type="submission" date="2019-03" db="EMBL/GenBank/DDBJ databases">
        <authorList>
            <person name="Gaulin E."/>
            <person name="Dumas B."/>
        </authorList>
    </citation>
    <scope>NUCLEOTIDE SEQUENCE [LARGE SCALE GENOMIC DNA]</scope>
    <source>
        <strain evidence="2">CBS 568.67</strain>
    </source>
</reference>
<accession>A0A485LQF4</accession>
<dbReference type="GO" id="GO:0003676">
    <property type="term" value="F:nucleic acid binding"/>
    <property type="evidence" value="ECO:0007669"/>
    <property type="project" value="InterPro"/>
</dbReference>
<dbReference type="AlphaFoldDB" id="A0A485LQF4"/>
<reference evidence="1" key="2">
    <citation type="submission" date="2019-06" db="EMBL/GenBank/DDBJ databases">
        <title>Genomics analysis of Aphanomyces spp. identifies a new class of oomycete effector associated with host adaptation.</title>
        <authorList>
            <person name="Gaulin E."/>
        </authorList>
    </citation>
    <scope>NUCLEOTIDE SEQUENCE</scope>
    <source>
        <strain evidence="1">CBS 578.67</strain>
    </source>
</reference>
<dbReference type="InterPro" id="IPR036397">
    <property type="entry name" value="RNaseH_sf"/>
</dbReference>